<reference evidence="2 3" key="1">
    <citation type="submission" date="2016-03" db="EMBL/GenBank/DDBJ databases">
        <authorList>
            <person name="Ploux O."/>
        </authorList>
    </citation>
    <scope>NUCLEOTIDE SEQUENCE [LARGE SCALE GENOMIC DNA]</scope>
    <source>
        <strain evidence="2 3">UAMH 11012</strain>
    </source>
</reference>
<dbReference type="Proteomes" id="UP000184330">
    <property type="component" value="Unassembled WGS sequence"/>
</dbReference>
<name>A0A1L7XQQ5_9HELO</name>
<accession>A0A1L7XQQ5</accession>
<keyword evidence="1" id="KW-0175">Coiled coil</keyword>
<evidence type="ECO:0000313" key="2">
    <source>
        <dbReference type="EMBL" id="CZR67382.1"/>
    </source>
</evidence>
<gene>
    <name evidence="2" type="ORF">PAC_17281</name>
</gene>
<proteinExistence type="predicted"/>
<dbReference type="AlphaFoldDB" id="A0A1L7XQQ5"/>
<dbReference type="EMBL" id="FJOG01000043">
    <property type="protein sequence ID" value="CZR67382.1"/>
    <property type="molecule type" value="Genomic_DNA"/>
</dbReference>
<evidence type="ECO:0000256" key="1">
    <source>
        <dbReference type="SAM" id="Coils"/>
    </source>
</evidence>
<organism evidence="2 3">
    <name type="scientific">Phialocephala subalpina</name>
    <dbReference type="NCBI Taxonomy" id="576137"/>
    <lineage>
        <taxon>Eukaryota</taxon>
        <taxon>Fungi</taxon>
        <taxon>Dikarya</taxon>
        <taxon>Ascomycota</taxon>
        <taxon>Pezizomycotina</taxon>
        <taxon>Leotiomycetes</taxon>
        <taxon>Helotiales</taxon>
        <taxon>Mollisiaceae</taxon>
        <taxon>Phialocephala</taxon>
        <taxon>Phialocephala fortinii species complex</taxon>
    </lineage>
</organism>
<keyword evidence="3" id="KW-1185">Reference proteome</keyword>
<sequence length="108" mass="12208">MQFDETLKVGIESQEQYEKALEAKIERLEKEKQRLMARSAQQDSEIAQIERDNKLAALFAETGKENATKGGTEDATRVVEAYQTALFVQEFAISKARSSWYQSGGLED</sequence>
<feature type="coiled-coil region" evidence="1">
    <location>
        <begin position="11"/>
        <end position="52"/>
    </location>
</feature>
<protein>
    <submittedName>
        <fullName evidence="2">Uncharacterized protein</fullName>
    </submittedName>
</protein>
<evidence type="ECO:0000313" key="3">
    <source>
        <dbReference type="Proteomes" id="UP000184330"/>
    </source>
</evidence>